<protein>
    <recommendedName>
        <fullName evidence="5">Secreted protein</fullName>
    </recommendedName>
</protein>
<evidence type="ECO:0000313" key="4">
    <source>
        <dbReference type="Proteomes" id="UP000233551"/>
    </source>
</evidence>
<dbReference type="AlphaFoldDB" id="A0A2I0K4P4"/>
<gene>
    <name evidence="3" type="ORF">CRG98_016188</name>
</gene>
<evidence type="ECO:0000256" key="2">
    <source>
        <dbReference type="SAM" id="SignalP"/>
    </source>
</evidence>
<keyword evidence="4" id="KW-1185">Reference proteome</keyword>
<accession>A0A2I0K4P4</accession>
<reference evidence="3 4" key="1">
    <citation type="submission" date="2017-11" db="EMBL/GenBank/DDBJ databases">
        <title>De-novo sequencing of pomegranate (Punica granatum L.) genome.</title>
        <authorList>
            <person name="Akparov Z."/>
            <person name="Amiraslanov A."/>
            <person name="Hajiyeva S."/>
            <person name="Abbasov M."/>
            <person name="Kaur K."/>
            <person name="Hamwieh A."/>
            <person name="Solovyev V."/>
            <person name="Salamov A."/>
            <person name="Braich B."/>
            <person name="Kosarev P."/>
            <person name="Mahmoud A."/>
            <person name="Hajiyev E."/>
            <person name="Babayeva S."/>
            <person name="Izzatullayeva V."/>
            <person name="Mammadov A."/>
            <person name="Mammadov A."/>
            <person name="Sharifova S."/>
            <person name="Ojaghi J."/>
            <person name="Eynullazada K."/>
            <person name="Bayramov B."/>
            <person name="Abdulazimova A."/>
            <person name="Shahmuradov I."/>
        </authorList>
    </citation>
    <scope>NUCLEOTIDE SEQUENCE [LARGE SCALE GENOMIC DNA]</scope>
    <source>
        <strain evidence="4">cv. AG2017</strain>
        <tissue evidence="3">Leaf</tissue>
    </source>
</reference>
<dbReference type="EMBL" id="PGOL01000888">
    <property type="protein sequence ID" value="PKI63521.1"/>
    <property type="molecule type" value="Genomic_DNA"/>
</dbReference>
<evidence type="ECO:0000256" key="1">
    <source>
        <dbReference type="SAM" id="MobiDB-lite"/>
    </source>
</evidence>
<organism evidence="3 4">
    <name type="scientific">Punica granatum</name>
    <name type="common">Pomegranate</name>
    <dbReference type="NCBI Taxonomy" id="22663"/>
    <lineage>
        <taxon>Eukaryota</taxon>
        <taxon>Viridiplantae</taxon>
        <taxon>Streptophyta</taxon>
        <taxon>Embryophyta</taxon>
        <taxon>Tracheophyta</taxon>
        <taxon>Spermatophyta</taxon>
        <taxon>Magnoliopsida</taxon>
        <taxon>eudicotyledons</taxon>
        <taxon>Gunneridae</taxon>
        <taxon>Pentapetalae</taxon>
        <taxon>rosids</taxon>
        <taxon>malvids</taxon>
        <taxon>Myrtales</taxon>
        <taxon>Lythraceae</taxon>
        <taxon>Punica</taxon>
    </lineage>
</organism>
<comment type="caution">
    <text evidence="3">The sequence shown here is derived from an EMBL/GenBank/DDBJ whole genome shotgun (WGS) entry which is preliminary data.</text>
</comment>
<evidence type="ECO:0008006" key="5">
    <source>
        <dbReference type="Google" id="ProtNLM"/>
    </source>
</evidence>
<proteinExistence type="predicted"/>
<evidence type="ECO:0000313" key="3">
    <source>
        <dbReference type="EMBL" id="PKI63521.1"/>
    </source>
</evidence>
<keyword evidence="2" id="KW-0732">Signal</keyword>
<name>A0A2I0K4P4_PUNGR</name>
<sequence length="132" mass="14544">MSSPFIISVRTLFTIIFISLIPSHSNSPVTRSASRRLVMSGVVTRTASFAGVIAVIKPASIPAGQSMRINSGQPSWRDFKESTSHTRALPPKPIGSLDRGLEIQRSSKLDQRLSLTRAWSRRQSPLRTSTRV</sequence>
<dbReference type="Proteomes" id="UP000233551">
    <property type="component" value="Unassembled WGS sequence"/>
</dbReference>
<feature type="signal peptide" evidence="2">
    <location>
        <begin position="1"/>
        <end position="25"/>
    </location>
</feature>
<feature type="chain" id="PRO_5014165257" description="Secreted protein" evidence="2">
    <location>
        <begin position="26"/>
        <end position="132"/>
    </location>
</feature>
<feature type="region of interest" description="Disordered" evidence="1">
    <location>
        <begin position="64"/>
        <end position="101"/>
    </location>
</feature>